<dbReference type="KEGG" id="hyl:LPB072_18965"/>
<dbReference type="GO" id="GO:0051539">
    <property type="term" value="F:4 iron, 4 sulfur cluster binding"/>
    <property type="evidence" value="ECO:0007669"/>
    <property type="project" value="UniProtKB-KW"/>
</dbReference>
<keyword evidence="1" id="KW-0004">4Fe-4S</keyword>
<gene>
    <name evidence="7" type="ORF">LPB072_18965</name>
    <name evidence="8" type="ORF">LPB72_05585</name>
</gene>
<reference evidence="8 9" key="1">
    <citation type="submission" date="2016-02" db="EMBL/GenBank/DDBJ databases">
        <title>Draft genome sequence of Hydrogenophaga sp. LPB0072.</title>
        <authorList>
            <person name="Shin S.-K."/>
            <person name="Yi H."/>
        </authorList>
    </citation>
    <scope>NUCLEOTIDE SEQUENCE [LARGE SCALE GENOMIC DNA]</scope>
    <source>
        <strain evidence="8 9">LPB0072</strain>
    </source>
</reference>
<dbReference type="GO" id="GO:0046872">
    <property type="term" value="F:metal ion binding"/>
    <property type="evidence" value="ECO:0007669"/>
    <property type="project" value="UniProtKB-KW"/>
</dbReference>
<dbReference type="InterPro" id="IPR017900">
    <property type="entry name" value="4Fe4S_Fe_S_CS"/>
</dbReference>
<keyword evidence="3" id="KW-0677">Repeat</keyword>
<dbReference type="PANTHER" id="PTHR32479:SF19">
    <property type="entry name" value="ANAEROBIC GLYCEROL-3-PHOSPHATE DEHYDROGENASE SUBUNIT C"/>
    <property type="match status" value="1"/>
</dbReference>
<evidence type="ECO:0000313" key="8">
    <source>
        <dbReference type="EMBL" id="OAD43306.1"/>
    </source>
</evidence>
<dbReference type="GO" id="GO:0016491">
    <property type="term" value="F:oxidoreductase activity"/>
    <property type="evidence" value="ECO:0007669"/>
    <property type="project" value="UniProtKB-ARBA"/>
</dbReference>
<reference evidence="7 10" key="2">
    <citation type="submission" date="2016-10" db="EMBL/GenBank/DDBJ databases">
        <title>Hydorgenophaga sp. LPB0072 isolated from gastropod.</title>
        <authorList>
            <person name="Kim E."/>
            <person name="Yi H."/>
        </authorList>
    </citation>
    <scope>NUCLEOTIDE SEQUENCE [LARGE SCALE GENOMIC DNA]</scope>
    <source>
        <strain evidence="7 10">LPB0072</strain>
    </source>
</reference>
<dbReference type="EMBL" id="LVWD01000004">
    <property type="protein sequence ID" value="OAD43306.1"/>
    <property type="molecule type" value="Genomic_DNA"/>
</dbReference>
<evidence type="ECO:0000256" key="4">
    <source>
        <dbReference type="ARBA" id="ARBA00023004"/>
    </source>
</evidence>
<evidence type="ECO:0000256" key="2">
    <source>
        <dbReference type="ARBA" id="ARBA00022723"/>
    </source>
</evidence>
<dbReference type="EMBL" id="CP017476">
    <property type="protein sequence ID" value="AOW14596.1"/>
    <property type="molecule type" value="Genomic_DNA"/>
</dbReference>
<protein>
    <submittedName>
        <fullName evidence="7">Fe-S oxidoreductase</fullName>
    </submittedName>
</protein>
<keyword evidence="5" id="KW-0411">Iron-sulfur</keyword>
<accession>A0A167IPQ9</accession>
<dbReference type="OrthoDB" id="9765258at2"/>
<dbReference type="InterPro" id="IPR004017">
    <property type="entry name" value="Cys_rich_dom"/>
</dbReference>
<feature type="domain" description="Cysteine-rich" evidence="6">
    <location>
        <begin position="203"/>
        <end position="288"/>
    </location>
</feature>
<dbReference type="STRING" id="1763535.LPB072_18965"/>
<keyword evidence="4" id="KW-0408">Iron</keyword>
<dbReference type="Proteomes" id="UP000185657">
    <property type="component" value="Unassembled WGS sequence"/>
</dbReference>
<evidence type="ECO:0000313" key="9">
    <source>
        <dbReference type="Proteomes" id="UP000185657"/>
    </source>
</evidence>
<evidence type="ECO:0000256" key="5">
    <source>
        <dbReference type="ARBA" id="ARBA00023014"/>
    </source>
</evidence>
<proteinExistence type="predicted"/>
<dbReference type="RefSeq" id="WP_066086984.1">
    <property type="nucleotide sequence ID" value="NZ_CP017476.1"/>
</dbReference>
<feature type="domain" description="Cysteine-rich" evidence="6">
    <location>
        <begin position="335"/>
        <end position="416"/>
    </location>
</feature>
<dbReference type="AlphaFoldDB" id="A0A167IPQ9"/>
<evidence type="ECO:0000313" key="10">
    <source>
        <dbReference type="Proteomes" id="UP000185680"/>
    </source>
</evidence>
<dbReference type="PANTHER" id="PTHR32479">
    <property type="entry name" value="GLYCOLATE OXIDASE IRON-SULFUR SUBUNIT"/>
    <property type="match status" value="1"/>
</dbReference>
<dbReference type="Proteomes" id="UP000185680">
    <property type="component" value="Chromosome"/>
</dbReference>
<organism evidence="7 10">
    <name type="scientific">Hydrogenophaga crassostreae</name>
    <dbReference type="NCBI Taxonomy" id="1763535"/>
    <lineage>
        <taxon>Bacteria</taxon>
        <taxon>Pseudomonadati</taxon>
        <taxon>Pseudomonadota</taxon>
        <taxon>Betaproteobacteria</taxon>
        <taxon>Burkholderiales</taxon>
        <taxon>Comamonadaceae</taxon>
        <taxon>Hydrogenophaga</taxon>
    </lineage>
</organism>
<keyword evidence="2" id="KW-0479">Metal-binding</keyword>
<evidence type="ECO:0000256" key="3">
    <source>
        <dbReference type="ARBA" id="ARBA00022737"/>
    </source>
</evidence>
<name>A0A167IPQ9_9BURK</name>
<evidence type="ECO:0000259" key="6">
    <source>
        <dbReference type="Pfam" id="PF02754"/>
    </source>
</evidence>
<evidence type="ECO:0000256" key="1">
    <source>
        <dbReference type="ARBA" id="ARBA00022485"/>
    </source>
</evidence>
<sequence>MATEGNLQAPTRHALDWKNPDFYDEDKCLDELERIFDICHGCRRCVSLCGSFPTLFDLVDESSTMEVDGVDKADYWKVVDQCYMCDLCYMTKCPYTPPHEWNLDFPHTMLRAKAIKFKKGEVGVAERFLASTDVHGQFAGIPVVVQVANAVNKTGFARGLMEKVAGVDKDAWLPELATKKFRSAAPEAQATTVVDGDKTPGKVAIYSTCYINYNEPGIGMDLLKILDHNDIPYTLVDKEKCCGMPKLELGDLDSVEASKQANIPVLAKYARDGFAILAAVPSCALMFKQEIPLLFPGDADVQLVKEHMWDPFEYLMARKRDGLLKTEFPQKLGNVSYQIPCHGRVQNIGKKTEEMLKMIPETTINTIERCSGHAGTYGVKKAHHQTAMKIGKPVFKAMANMKDGSKPDYISSDCPLGGHHIAQGFEVNGLGAPELQHPLSLVARAYGLK</sequence>
<dbReference type="Pfam" id="PF02754">
    <property type="entry name" value="CCG"/>
    <property type="match status" value="2"/>
</dbReference>
<dbReference type="PROSITE" id="PS00198">
    <property type="entry name" value="4FE4S_FER_1"/>
    <property type="match status" value="1"/>
</dbReference>
<keyword evidence="9" id="KW-1185">Reference proteome</keyword>
<evidence type="ECO:0000313" key="7">
    <source>
        <dbReference type="EMBL" id="AOW14596.1"/>
    </source>
</evidence>